<dbReference type="OrthoDB" id="9799243at2"/>
<evidence type="ECO:0000313" key="4">
    <source>
        <dbReference type="Proteomes" id="UP000037179"/>
    </source>
</evidence>
<name>A0A0B8NJD2_9NOCA</name>
<keyword evidence="1" id="KW-0472">Membrane</keyword>
<protein>
    <submittedName>
        <fullName evidence="3">Membrane protein</fullName>
    </submittedName>
</protein>
<keyword evidence="4" id="KW-1185">Reference proteome</keyword>
<keyword evidence="1" id="KW-1133">Transmembrane helix</keyword>
<feature type="transmembrane region" description="Helical" evidence="1">
    <location>
        <begin position="171"/>
        <end position="191"/>
    </location>
</feature>
<keyword evidence="1" id="KW-0812">Transmembrane</keyword>
<feature type="transmembrane region" description="Helical" evidence="1">
    <location>
        <begin position="79"/>
        <end position="103"/>
    </location>
</feature>
<accession>A0A0B8NJD2</accession>
<dbReference type="Proteomes" id="UP000037179">
    <property type="component" value="Unassembled WGS sequence"/>
</dbReference>
<evidence type="ECO:0000313" key="3">
    <source>
        <dbReference type="EMBL" id="GAP31861.1"/>
    </source>
</evidence>
<dbReference type="EMBL" id="BBYQ01000130">
    <property type="protein sequence ID" value="GAP31861.1"/>
    <property type="molecule type" value="Genomic_DNA"/>
</dbReference>
<feature type="transmembrane region" description="Helical" evidence="1">
    <location>
        <begin position="144"/>
        <end position="165"/>
    </location>
</feature>
<evidence type="ECO:0000313" key="5">
    <source>
        <dbReference type="Proteomes" id="UP000180166"/>
    </source>
</evidence>
<sequence>MTSTPERERTRAQLPQRTLRLDNWLAQPIVTASILTAFIVYAAYVILANDHYASGPYLSPFYSPNLTDVGMHGWGWVSWPAWITPSVLIIWIPMGFRFTCYYYRKAYYRAFWQSPTACAVSEPHRKYTGESRFPLVFIQNMHRYFFWLAVVLNVVLTYDAVIAFRDYDGRWGHMGLGTVVMIVNAALLWMYSLSCHACRHAIGGRLKHFSDHPIRYRLWTWVSRINPHHQRMAWISLIWVACTDLYVRLLSMGVISDLRFF</sequence>
<gene>
    <name evidence="2" type="ORF">NS506_01749</name>
    <name evidence="3" type="ORF">NSK11_contig00130-0009</name>
</gene>
<evidence type="ECO:0000256" key="1">
    <source>
        <dbReference type="SAM" id="Phobius"/>
    </source>
</evidence>
<dbReference type="KEGG" id="nsr:NS506_01749"/>
<feature type="transmembrane region" description="Helical" evidence="1">
    <location>
        <begin position="21"/>
        <end position="47"/>
    </location>
</feature>
<reference evidence="3 4" key="2">
    <citation type="journal article" date="2016" name="Genome Announc.">
        <title>Draft Genome Sequence of Erythromycin- and Oxytetracycline-Sensitive Nocardia seriolae Strain U-1 (NBRC 110359).</title>
        <authorList>
            <person name="Imajoh M."/>
            <person name="Sukeda M."/>
            <person name="Shimizu M."/>
            <person name="Yamane J."/>
            <person name="Ohnishi K."/>
            <person name="Oshima S."/>
        </authorList>
    </citation>
    <scope>NUCLEOTIDE SEQUENCE [LARGE SCALE GENOMIC DNA]</scope>
    <source>
        <strain evidence="3 4">U-1</strain>
    </source>
</reference>
<organism evidence="3 4">
    <name type="scientific">Nocardia seriolae</name>
    <dbReference type="NCBI Taxonomy" id="37332"/>
    <lineage>
        <taxon>Bacteria</taxon>
        <taxon>Bacillati</taxon>
        <taxon>Actinomycetota</taxon>
        <taxon>Actinomycetes</taxon>
        <taxon>Mycobacteriales</taxon>
        <taxon>Nocardiaceae</taxon>
        <taxon>Nocardia</taxon>
    </lineage>
</organism>
<evidence type="ECO:0000313" key="2">
    <source>
        <dbReference type="EMBL" id="APA95817.1"/>
    </source>
</evidence>
<dbReference type="EMBL" id="CP017839">
    <property type="protein sequence ID" value="APA95817.1"/>
    <property type="molecule type" value="Genomic_DNA"/>
</dbReference>
<dbReference type="RefSeq" id="WP_033090441.1">
    <property type="nucleotide sequence ID" value="NZ_AP017900.1"/>
</dbReference>
<reference evidence="4" key="1">
    <citation type="submission" date="2015-07" db="EMBL/GenBank/DDBJ databases">
        <title>Nocardia seriolae U-1 whole genome shotgun sequence.</title>
        <authorList>
            <person name="Imajoh M."/>
            <person name="Fukumoto Y."/>
            <person name="Sukeda M."/>
            <person name="Yamane J."/>
            <person name="Yamasaki K."/>
            <person name="Shimizu M."/>
            <person name="Ohnishi K."/>
            <person name="Oshima S."/>
        </authorList>
    </citation>
    <scope>NUCLEOTIDE SEQUENCE [LARGE SCALE GENOMIC DNA]</scope>
    <source>
        <strain evidence="4">U-1</strain>
    </source>
</reference>
<dbReference type="AlphaFoldDB" id="A0A0B8NJD2"/>
<proteinExistence type="predicted"/>
<feature type="transmembrane region" description="Helical" evidence="1">
    <location>
        <begin position="233"/>
        <end position="255"/>
    </location>
</feature>
<dbReference type="Proteomes" id="UP000180166">
    <property type="component" value="Chromosome"/>
</dbReference>
<reference evidence="2 5" key="3">
    <citation type="submission" date="2016-10" db="EMBL/GenBank/DDBJ databases">
        <title>Genome sequence of Nocardia seriolae strain EM150506, isolated from Anguila japonica.</title>
        <authorList>
            <person name="Han H.-J."/>
        </authorList>
    </citation>
    <scope>NUCLEOTIDE SEQUENCE [LARGE SCALE GENOMIC DNA]</scope>
    <source>
        <strain evidence="2 5">EM150506</strain>
    </source>
</reference>